<dbReference type="InterPro" id="IPR035874">
    <property type="entry name" value="IDS"/>
</dbReference>
<dbReference type="PANTHER" id="PTHR45953:SF1">
    <property type="entry name" value="IDURONATE 2-SULFATASE"/>
    <property type="match status" value="1"/>
</dbReference>
<proteinExistence type="inferred from homology"/>
<dbReference type="EMBL" id="JAPOHD010000055">
    <property type="protein sequence ID" value="MCY1722391.1"/>
    <property type="molecule type" value="Genomic_DNA"/>
</dbReference>
<dbReference type="Proteomes" id="UP001145087">
    <property type="component" value="Unassembled WGS sequence"/>
</dbReference>
<reference evidence="8" key="1">
    <citation type="submission" date="2022-11" db="EMBL/GenBank/DDBJ databases">
        <title>Marilongibacter aestuarii gen. nov., sp. nov., isolated from tidal flat sediment.</title>
        <authorList>
            <person name="Jiayan W."/>
        </authorList>
    </citation>
    <scope>NUCLEOTIDE SEQUENCE</scope>
    <source>
        <strain evidence="8">Z1-6</strain>
    </source>
</reference>
<dbReference type="Pfam" id="PF00884">
    <property type="entry name" value="Sulfatase"/>
    <property type="match status" value="1"/>
</dbReference>
<keyword evidence="6" id="KW-0106">Calcium</keyword>
<comment type="similarity">
    <text evidence="2">Belongs to the sulfatase family.</text>
</comment>
<name>A0A9X3F896_9BACT</name>
<keyword evidence="9" id="KW-1185">Reference proteome</keyword>
<accession>A0A9X3F896</accession>
<dbReference type="CDD" id="cd16030">
    <property type="entry name" value="iduronate-2-sulfatase"/>
    <property type="match status" value="1"/>
</dbReference>
<dbReference type="GO" id="GO:0046872">
    <property type="term" value="F:metal ion binding"/>
    <property type="evidence" value="ECO:0007669"/>
    <property type="project" value="UniProtKB-KW"/>
</dbReference>
<dbReference type="GO" id="GO:0005737">
    <property type="term" value="C:cytoplasm"/>
    <property type="evidence" value="ECO:0007669"/>
    <property type="project" value="TreeGrafter"/>
</dbReference>
<evidence type="ECO:0000256" key="5">
    <source>
        <dbReference type="ARBA" id="ARBA00022801"/>
    </source>
</evidence>
<evidence type="ECO:0000256" key="2">
    <source>
        <dbReference type="ARBA" id="ARBA00008779"/>
    </source>
</evidence>
<evidence type="ECO:0000256" key="4">
    <source>
        <dbReference type="ARBA" id="ARBA00022729"/>
    </source>
</evidence>
<evidence type="ECO:0000256" key="6">
    <source>
        <dbReference type="ARBA" id="ARBA00022837"/>
    </source>
</evidence>
<evidence type="ECO:0000256" key="1">
    <source>
        <dbReference type="ARBA" id="ARBA00001913"/>
    </source>
</evidence>
<keyword evidence="3" id="KW-0479">Metal-binding</keyword>
<dbReference type="AlphaFoldDB" id="A0A9X3F896"/>
<dbReference type="InterPro" id="IPR017850">
    <property type="entry name" value="Alkaline_phosphatase_core_sf"/>
</dbReference>
<feature type="domain" description="Sulfatase N-terminal" evidence="7">
    <location>
        <begin position="30"/>
        <end position="396"/>
    </location>
</feature>
<protein>
    <submittedName>
        <fullName evidence="8">Sulfatase</fullName>
    </submittedName>
</protein>
<comment type="cofactor">
    <cofactor evidence="1">
        <name>Ca(2+)</name>
        <dbReference type="ChEBI" id="CHEBI:29108"/>
    </cofactor>
</comment>
<dbReference type="GO" id="GO:0004423">
    <property type="term" value="F:iduronate-2-sulfatase activity"/>
    <property type="evidence" value="ECO:0007669"/>
    <property type="project" value="InterPro"/>
</dbReference>
<comment type="caution">
    <text evidence="8">The sequence shown here is derived from an EMBL/GenBank/DDBJ whole genome shotgun (WGS) entry which is preliminary data.</text>
</comment>
<keyword evidence="5" id="KW-0378">Hydrolase</keyword>
<dbReference type="RefSeq" id="WP_343334717.1">
    <property type="nucleotide sequence ID" value="NZ_JAPOHD010000055.1"/>
</dbReference>
<evidence type="ECO:0000313" key="8">
    <source>
        <dbReference type="EMBL" id="MCY1722391.1"/>
    </source>
</evidence>
<keyword evidence="4" id="KW-0732">Signal</keyword>
<dbReference type="SUPFAM" id="SSF53649">
    <property type="entry name" value="Alkaline phosphatase-like"/>
    <property type="match status" value="1"/>
</dbReference>
<evidence type="ECO:0000313" key="9">
    <source>
        <dbReference type="Proteomes" id="UP001145087"/>
    </source>
</evidence>
<dbReference type="PANTHER" id="PTHR45953">
    <property type="entry name" value="IDURONATE 2-SULFATASE"/>
    <property type="match status" value="1"/>
</dbReference>
<dbReference type="InterPro" id="IPR000917">
    <property type="entry name" value="Sulfatase_N"/>
</dbReference>
<evidence type="ECO:0000259" key="7">
    <source>
        <dbReference type="Pfam" id="PF00884"/>
    </source>
</evidence>
<gene>
    <name evidence="8" type="ORF">OU798_18725</name>
</gene>
<organism evidence="8 9">
    <name type="scientific">Draconibacterium aestuarii</name>
    <dbReference type="NCBI Taxonomy" id="2998507"/>
    <lineage>
        <taxon>Bacteria</taxon>
        <taxon>Pseudomonadati</taxon>
        <taxon>Bacteroidota</taxon>
        <taxon>Bacteroidia</taxon>
        <taxon>Marinilabiliales</taxon>
        <taxon>Prolixibacteraceae</taxon>
        <taxon>Draconibacterium</taxon>
    </lineage>
</organism>
<evidence type="ECO:0000256" key="3">
    <source>
        <dbReference type="ARBA" id="ARBA00022723"/>
    </source>
</evidence>
<sequence length="494" mass="55804">MNPINHLSGIFLLFVLLTSCVPKEEKPSQPNVLFICVDDLRTELGCYGNKHIKSPNLDKLAGSGFLFTRHYVTVPTCGASRHSLLTGQLPVSKAYLKNGITSQVIAGQPEKEVPETFIHHLKRNGYYTVGIGKISHHPDGYVYGYMEPRSEQLELPHSWDEMLLDDKKWGSGHNAFFGYADGSNRNTLNKEVYPYEMADVPDEGYPDGLTANLAIEKLKELKGKNQPFFLGLGFFKPHLPFTAPKKYWDLYNRDEIPLAPFAGIPENSSKASLHGSGEFNQYKLGEEKASLDGPVSDAYARKVRHGYFACVSYIDAQIGKVLDELERQGLAENTIVVVWGDHGWHLGDHLVWGKHTVFDRALHSAFFMRVPGMENGKQINKVVSTADIYPTLIDLCNTPVQHHLDGESLKPLFQNPEDNNWRNTAYSYWNNGFSVRTPEYRLMRYYRKEAPEFELYNHNTDGNETVNIAAEQPEVMKTLLPVLEMGNTVAEYGK</sequence>
<dbReference type="Gene3D" id="3.40.720.10">
    <property type="entry name" value="Alkaline Phosphatase, subunit A"/>
    <property type="match status" value="1"/>
</dbReference>